<dbReference type="FunFam" id="3.30.160.60:FF:000478">
    <property type="entry name" value="Zinc finger protein 133"/>
    <property type="match status" value="1"/>
</dbReference>
<feature type="compositionally biased region" description="Basic and acidic residues" evidence="13">
    <location>
        <begin position="119"/>
        <end position="130"/>
    </location>
</feature>
<dbReference type="PANTHER" id="PTHR24404">
    <property type="entry name" value="ZINC FINGER PROTEIN"/>
    <property type="match status" value="1"/>
</dbReference>
<gene>
    <name evidence="17" type="ORF">IRJ41_003783</name>
</gene>
<evidence type="ECO:0000256" key="3">
    <source>
        <dbReference type="ARBA" id="ARBA00022723"/>
    </source>
</evidence>
<keyword evidence="8 12" id="KW-0238">DNA-binding</keyword>
<comment type="caution">
    <text evidence="17">The sequence shown here is derived from an EMBL/GenBank/DDBJ whole genome shotgun (WGS) entry which is preliminary data.</text>
</comment>
<feature type="domain" description="C2H2-type" evidence="15">
    <location>
        <begin position="417"/>
        <end position="444"/>
    </location>
</feature>
<dbReference type="SMART" id="SM00692">
    <property type="entry name" value="DM3"/>
    <property type="match status" value="1"/>
</dbReference>
<dbReference type="InterPro" id="IPR013087">
    <property type="entry name" value="Znf_C2H2_type"/>
</dbReference>
<evidence type="ECO:0000256" key="11">
    <source>
        <dbReference type="PROSITE-ProRule" id="PRU00042"/>
    </source>
</evidence>
<evidence type="ECO:0000313" key="17">
    <source>
        <dbReference type="EMBL" id="KAI7810571.1"/>
    </source>
</evidence>
<feature type="region of interest" description="Disordered" evidence="13">
    <location>
        <begin position="119"/>
        <end position="145"/>
    </location>
</feature>
<dbReference type="Proteomes" id="UP001059041">
    <property type="component" value="Linkage Group LG4"/>
</dbReference>
<dbReference type="InterPro" id="IPR006612">
    <property type="entry name" value="THAP_Znf"/>
</dbReference>
<evidence type="ECO:0000256" key="2">
    <source>
        <dbReference type="ARBA" id="ARBA00006991"/>
    </source>
</evidence>
<dbReference type="PROSITE" id="PS50157">
    <property type="entry name" value="ZINC_FINGER_C2H2_2"/>
    <property type="match status" value="6"/>
</dbReference>
<dbReference type="SMART" id="SM00355">
    <property type="entry name" value="ZnF_C2H2"/>
    <property type="match status" value="6"/>
</dbReference>
<dbReference type="PANTHER" id="PTHR24404:SF114">
    <property type="entry name" value="KLUMPFUSS, ISOFORM B-RELATED"/>
    <property type="match status" value="1"/>
</dbReference>
<dbReference type="PROSITE" id="PS50950">
    <property type="entry name" value="ZF_THAP"/>
    <property type="match status" value="1"/>
</dbReference>
<feature type="domain" description="C2H2-type" evidence="15">
    <location>
        <begin position="361"/>
        <end position="388"/>
    </location>
</feature>
<protein>
    <submittedName>
        <fullName evidence="17">Zinc finger protein 271-like</fullName>
    </submittedName>
</protein>
<evidence type="ECO:0000256" key="9">
    <source>
        <dbReference type="ARBA" id="ARBA00023163"/>
    </source>
</evidence>
<dbReference type="GO" id="GO:0000978">
    <property type="term" value="F:RNA polymerase II cis-regulatory region sequence-specific DNA binding"/>
    <property type="evidence" value="ECO:0007669"/>
    <property type="project" value="TreeGrafter"/>
</dbReference>
<comment type="similarity">
    <text evidence="2">Belongs to the krueppel C2H2-type zinc-finger protein family.</text>
</comment>
<dbReference type="SUPFAM" id="SSF57716">
    <property type="entry name" value="Glucocorticoid receptor-like (DNA-binding domain)"/>
    <property type="match status" value="1"/>
</dbReference>
<organism evidence="17 18">
    <name type="scientific">Triplophysa rosa</name>
    <name type="common">Cave loach</name>
    <dbReference type="NCBI Taxonomy" id="992332"/>
    <lineage>
        <taxon>Eukaryota</taxon>
        <taxon>Metazoa</taxon>
        <taxon>Chordata</taxon>
        <taxon>Craniata</taxon>
        <taxon>Vertebrata</taxon>
        <taxon>Euteleostomi</taxon>
        <taxon>Actinopterygii</taxon>
        <taxon>Neopterygii</taxon>
        <taxon>Teleostei</taxon>
        <taxon>Ostariophysi</taxon>
        <taxon>Cypriniformes</taxon>
        <taxon>Nemacheilidae</taxon>
        <taxon>Triplophysa</taxon>
    </lineage>
</organism>
<dbReference type="GO" id="GO:0008270">
    <property type="term" value="F:zinc ion binding"/>
    <property type="evidence" value="ECO:0007669"/>
    <property type="project" value="UniProtKB-KW"/>
</dbReference>
<evidence type="ECO:0000256" key="8">
    <source>
        <dbReference type="ARBA" id="ARBA00023125"/>
    </source>
</evidence>
<dbReference type="FunFam" id="3.30.160.60:FF:002343">
    <property type="entry name" value="Zinc finger protein 33A"/>
    <property type="match status" value="1"/>
</dbReference>
<dbReference type="PROSITE" id="PS00028">
    <property type="entry name" value="ZINC_FINGER_C2H2_1"/>
    <property type="match status" value="5"/>
</dbReference>
<sequence>MVLKCAFPGCPNREKPAEIRQSLLPRSSGEMLSFHNFPLNDGERLTSWLLAVERDVDLPIRYAKQMRVCSEHFSLDDFKPLNGTRRFLKATAVPILKPRVQSGFFKSFTISAETSRNRDKAGGVELKQEEESTDPTSTESLDSVSNAGGRRRILQRMIVKICSVDLIEIRKPTAEEQFEEEDDCEDDDADSVDFCFVKDTDDEDFLPSGMFLLLKGSYDTAKMNIMVCFRCDVMISWREEVSEPEPEHLTTGVPQGSVLRPQLFPIYMASLIAAMQMFHCEQCGKDFFSANKLKIHLRGHNADKPFHCKVCEKFYCSSHVKRHVRIHTNERPYLCSECGKTFTESASLKKHQATHTKEKPYQCSYCDKCFGLKSYLVHHERTHTREKSYLCSDCGKIFRKQTHFIVHQRIHTGEKPHRCKVCGKSFSRRDNLATHLRIHTGEKPFKCSQCDKTFTQRSTIVNLFCIIFCFFLYFSVLTASLSF</sequence>
<name>A0A9W7WYS0_TRIRA</name>
<keyword evidence="14" id="KW-0472">Membrane</keyword>
<dbReference type="GO" id="GO:0005634">
    <property type="term" value="C:nucleus"/>
    <property type="evidence" value="ECO:0007669"/>
    <property type="project" value="UniProtKB-SubCell"/>
</dbReference>
<dbReference type="AlphaFoldDB" id="A0A9W7WYS0"/>
<evidence type="ECO:0000259" key="16">
    <source>
        <dbReference type="PROSITE" id="PS50950"/>
    </source>
</evidence>
<dbReference type="FunFam" id="3.30.160.60:FF:000176">
    <property type="entry name" value="zinc finger protein 70"/>
    <property type="match status" value="1"/>
</dbReference>
<comment type="subcellular location">
    <subcellularLocation>
        <location evidence="1">Nucleus</location>
    </subcellularLocation>
</comment>
<dbReference type="Pfam" id="PF00096">
    <property type="entry name" value="zf-C2H2"/>
    <property type="match status" value="5"/>
</dbReference>
<keyword evidence="5 11" id="KW-0863">Zinc-finger</keyword>
<evidence type="ECO:0000256" key="4">
    <source>
        <dbReference type="ARBA" id="ARBA00022737"/>
    </source>
</evidence>
<dbReference type="GO" id="GO:0003700">
    <property type="term" value="F:DNA-binding transcription factor activity"/>
    <property type="evidence" value="ECO:0007669"/>
    <property type="project" value="TreeGrafter"/>
</dbReference>
<keyword evidence="10" id="KW-0539">Nucleus</keyword>
<feature type="domain" description="THAP-type" evidence="16">
    <location>
        <begin position="1"/>
        <end position="97"/>
    </location>
</feature>
<keyword evidence="14" id="KW-1133">Transmembrane helix</keyword>
<keyword evidence="4" id="KW-0677">Repeat</keyword>
<evidence type="ECO:0000256" key="6">
    <source>
        <dbReference type="ARBA" id="ARBA00022833"/>
    </source>
</evidence>
<dbReference type="SMART" id="SM00980">
    <property type="entry name" value="THAP"/>
    <property type="match status" value="1"/>
</dbReference>
<evidence type="ECO:0000256" key="1">
    <source>
        <dbReference type="ARBA" id="ARBA00004123"/>
    </source>
</evidence>
<evidence type="ECO:0000256" key="5">
    <source>
        <dbReference type="ARBA" id="ARBA00022771"/>
    </source>
</evidence>
<dbReference type="FunFam" id="3.30.160.60:FF:001064">
    <property type="entry name" value="Zinc finger protein 425"/>
    <property type="match status" value="1"/>
</dbReference>
<evidence type="ECO:0000256" key="12">
    <source>
        <dbReference type="PROSITE-ProRule" id="PRU00309"/>
    </source>
</evidence>
<dbReference type="InterPro" id="IPR036236">
    <property type="entry name" value="Znf_C2H2_sf"/>
</dbReference>
<dbReference type="GO" id="GO:0006357">
    <property type="term" value="P:regulation of transcription by RNA polymerase II"/>
    <property type="evidence" value="ECO:0007669"/>
    <property type="project" value="TreeGrafter"/>
</dbReference>
<reference evidence="17" key="1">
    <citation type="submission" date="2021-02" db="EMBL/GenBank/DDBJ databases">
        <title>Comparative genomics reveals that relaxation of natural selection precedes convergent phenotypic evolution of cavefish.</title>
        <authorList>
            <person name="Peng Z."/>
        </authorList>
    </citation>
    <scope>NUCLEOTIDE SEQUENCE</scope>
    <source>
        <tissue evidence="17">Muscle</tissue>
    </source>
</reference>
<keyword evidence="7" id="KW-0805">Transcription regulation</keyword>
<feature type="domain" description="C2H2-type" evidence="15">
    <location>
        <begin position="278"/>
        <end position="305"/>
    </location>
</feature>
<keyword evidence="3" id="KW-0479">Metal-binding</keyword>
<dbReference type="InterPro" id="IPR050589">
    <property type="entry name" value="Ikaros_C2H2-ZF"/>
</dbReference>
<evidence type="ECO:0000313" key="18">
    <source>
        <dbReference type="Proteomes" id="UP001059041"/>
    </source>
</evidence>
<evidence type="ECO:0000256" key="14">
    <source>
        <dbReference type="SAM" id="Phobius"/>
    </source>
</evidence>
<feature type="domain" description="C2H2-type" evidence="15">
    <location>
        <begin position="389"/>
        <end position="416"/>
    </location>
</feature>
<evidence type="ECO:0000259" key="15">
    <source>
        <dbReference type="PROSITE" id="PS50157"/>
    </source>
</evidence>
<evidence type="ECO:0000256" key="7">
    <source>
        <dbReference type="ARBA" id="ARBA00023015"/>
    </source>
</evidence>
<dbReference type="Gene3D" id="3.30.160.60">
    <property type="entry name" value="Classic Zinc Finger"/>
    <property type="match status" value="7"/>
</dbReference>
<dbReference type="SUPFAM" id="SSF57667">
    <property type="entry name" value="beta-beta-alpha zinc fingers"/>
    <property type="match status" value="4"/>
</dbReference>
<feature type="transmembrane region" description="Helical" evidence="14">
    <location>
        <begin position="460"/>
        <end position="481"/>
    </location>
</feature>
<evidence type="ECO:0000256" key="13">
    <source>
        <dbReference type="SAM" id="MobiDB-lite"/>
    </source>
</evidence>
<dbReference type="EMBL" id="JAFHDT010000004">
    <property type="protein sequence ID" value="KAI7810571.1"/>
    <property type="molecule type" value="Genomic_DNA"/>
</dbReference>
<dbReference type="FunFam" id="3.30.160.60:FF:001010">
    <property type="entry name" value="zinc finger protein 64 isoform X3"/>
    <property type="match status" value="1"/>
</dbReference>
<evidence type="ECO:0000256" key="10">
    <source>
        <dbReference type="ARBA" id="ARBA00023242"/>
    </source>
</evidence>
<feature type="domain" description="C2H2-type" evidence="15">
    <location>
        <begin position="333"/>
        <end position="360"/>
    </location>
</feature>
<feature type="domain" description="C2H2-type" evidence="15">
    <location>
        <begin position="306"/>
        <end position="332"/>
    </location>
</feature>
<keyword evidence="14" id="KW-0812">Transmembrane</keyword>
<keyword evidence="6" id="KW-0862">Zinc</keyword>
<keyword evidence="18" id="KW-1185">Reference proteome</keyword>
<proteinExistence type="inferred from homology"/>
<accession>A0A9W7WYS0</accession>
<feature type="compositionally biased region" description="Low complexity" evidence="13">
    <location>
        <begin position="134"/>
        <end position="143"/>
    </location>
</feature>
<keyword evidence="9" id="KW-0804">Transcription</keyword>